<feature type="repeat" description="Solcar" evidence="6">
    <location>
        <begin position="17"/>
        <end position="101"/>
    </location>
</feature>
<evidence type="ECO:0000256" key="4">
    <source>
        <dbReference type="ARBA" id="ARBA00022737"/>
    </source>
</evidence>
<reference evidence="9" key="1">
    <citation type="journal article" date="2013" name="Nature">
        <title>Pan genome of the phytoplankton Emiliania underpins its global distribution.</title>
        <authorList>
            <person name="Read B.A."/>
            <person name="Kegel J."/>
            <person name="Klute M.J."/>
            <person name="Kuo A."/>
            <person name="Lefebvre S.C."/>
            <person name="Maumus F."/>
            <person name="Mayer C."/>
            <person name="Miller J."/>
            <person name="Monier A."/>
            <person name="Salamov A."/>
            <person name="Young J."/>
            <person name="Aguilar M."/>
            <person name="Claverie J.M."/>
            <person name="Frickenhaus S."/>
            <person name="Gonzalez K."/>
            <person name="Herman E.K."/>
            <person name="Lin Y.C."/>
            <person name="Napier J."/>
            <person name="Ogata H."/>
            <person name="Sarno A.F."/>
            <person name="Shmutz J."/>
            <person name="Schroeder D."/>
            <person name="de Vargas C."/>
            <person name="Verret F."/>
            <person name="von Dassow P."/>
            <person name="Valentin K."/>
            <person name="Van de Peer Y."/>
            <person name="Wheeler G."/>
            <person name="Dacks J.B."/>
            <person name="Delwiche C.F."/>
            <person name="Dyhrman S.T."/>
            <person name="Glockner G."/>
            <person name="John U."/>
            <person name="Richards T."/>
            <person name="Worden A.Z."/>
            <person name="Zhang X."/>
            <person name="Grigoriev I.V."/>
            <person name="Allen A.E."/>
            <person name="Bidle K."/>
            <person name="Borodovsky M."/>
            <person name="Bowler C."/>
            <person name="Brownlee C."/>
            <person name="Cock J.M."/>
            <person name="Elias M."/>
            <person name="Gladyshev V.N."/>
            <person name="Groth M."/>
            <person name="Guda C."/>
            <person name="Hadaegh A."/>
            <person name="Iglesias-Rodriguez M.D."/>
            <person name="Jenkins J."/>
            <person name="Jones B.M."/>
            <person name="Lawson T."/>
            <person name="Leese F."/>
            <person name="Lindquist E."/>
            <person name="Lobanov A."/>
            <person name="Lomsadze A."/>
            <person name="Malik S.B."/>
            <person name="Marsh M.E."/>
            <person name="Mackinder L."/>
            <person name="Mock T."/>
            <person name="Mueller-Roeber B."/>
            <person name="Pagarete A."/>
            <person name="Parker M."/>
            <person name="Probert I."/>
            <person name="Quesneville H."/>
            <person name="Raines C."/>
            <person name="Rensing S.A."/>
            <person name="Riano-Pachon D.M."/>
            <person name="Richier S."/>
            <person name="Rokitta S."/>
            <person name="Shiraiwa Y."/>
            <person name="Soanes D.M."/>
            <person name="van der Giezen M."/>
            <person name="Wahlund T.M."/>
            <person name="Williams B."/>
            <person name="Wilson W."/>
            <person name="Wolfe G."/>
            <person name="Wurch L.L."/>
        </authorList>
    </citation>
    <scope>NUCLEOTIDE SEQUENCE</scope>
</reference>
<sequence length="251" mass="26755">MASSSAGDASASAEGLKGWQVTMISGSISGAVATLARQPIQRLKWIRQVDPGQPVPYGTVLRRTVQEGGVLGLFRGSTAGIVRNIPHSSLVYTIYPWWERNIKAALGGEARGGESSFGTRFFAGFATGFCATVATHPLDTIRVRISEAKLADILSDVGRQGGVRALYHGFAATMAVFGYLAGLSGELLIYPLDTALGDGSPLARKSAIMMVFRQEGLKGMCDATPLDGVSLTVNDCVKDMLRPYRRRAEGR</sequence>
<keyword evidence="5 6" id="KW-0472">Membrane</keyword>
<dbReference type="InterPro" id="IPR018108">
    <property type="entry name" value="MCP_transmembrane"/>
</dbReference>
<dbReference type="AlphaFoldDB" id="A0A0D3JFH9"/>
<evidence type="ECO:0000256" key="3">
    <source>
        <dbReference type="ARBA" id="ARBA00022692"/>
    </source>
</evidence>
<dbReference type="RefSeq" id="XP_005774693.1">
    <property type="nucleotide sequence ID" value="XM_005774636.1"/>
</dbReference>
<dbReference type="PRINTS" id="PR00926">
    <property type="entry name" value="MITOCARRIER"/>
</dbReference>
<dbReference type="Gene3D" id="1.50.40.10">
    <property type="entry name" value="Mitochondrial carrier domain"/>
    <property type="match status" value="1"/>
</dbReference>
<keyword evidence="9" id="KW-1185">Reference proteome</keyword>
<evidence type="ECO:0000256" key="1">
    <source>
        <dbReference type="ARBA" id="ARBA00004141"/>
    </source>
</evidence>
<dbReference type="SUPFAM" id="SSF103506">
    <property type="entry name" value="Mitochondrial carrier"/>
    <property type="match status" value="1"/>
</dbReference>
<organism evidence="8 9">
    <name type="scientific">Emiliania huxleyi (strain CCMP1516)</name>
    <dbReference type="NCBI Taxonomy" id="280463"/>
    <lineage>
        <taxon>Eukaryota</taxon>
        <taxon>Haptista</taxon>
        <taxon>Haptophyta</taxon>
        <taxon>Prymnesiophyceae</taxon>
        <taxon>Isochrysidales</taxon>
        <taxon>Noelaerhabdaceae</taxon>
        <taxon>Emiliania</taxon>
    </lineage>
</organism>
<dbReference type="eggNOG" id="KOG0752">
    <property type="taxonomic scope" value="Eukaryota"/>
</dbReference>
<keyword evidence="2 7" id="KW-0813">Transport</keyword>
<evidence type="ECO:0000256" key="6">
    <source>
        <dbReference type="PROSITE-ProRule" id="PRU00282"/>
    </source>
</evidence>
<dbReference type="Pfam" id="PF00153">
    <property type="entry name" value="Mito_carr"/>
    <property type="match status" value="2"/>
</dbReference>
<dbReference type="InterPro" id="IPR002067">
    <property type="entry name" value="MCP"/>
</dbReference>
<evidence type="ECO:0000256" key="2">
    <source>
        <dbReference type="ARBA" id="ARBA00022448"/>
    </source>
</evidence>
<dbReference type="OMA" id="MMAVTTM"/>
<dbReference type="Proteomes" id="UP000013827">
    <property type="component" value="Unassembled WGS sequence"/>
</dbReference>
<proteinExistence type="inferred from homology"/>
<protein>
    <recommendedName>
        <fullName evidence="10">Mitochondrial carrier protein</fullName>
    </recommendedName>
</protein>
<dbReference type="PANTHER" id="PTHR24089">
    <property type="entry name" value="SOLUTE CARRIER FAMILY 25"/>
    <property type="match status" value="1"/>
</dbReference>
<evidence type="ECO:0000256" key="7">
    <source>
        <dbReference type="RuleBase" id="RU000488"/>
    </source>
</evidence>
<name>A0A0D3JFH9_EMIH1</name>
<dbReference type="KEGG" id="ehx:EMIHUDRAFT_207448"/>
<dbReference type="InterPro" id="IPR023395">
    <property type="entry name" value="MCP_dom_sf"/>
</dbReference>
<reference evidence="8" key="2">
    <citation type="submission" date="2024-10" db="UniProtKB">
        <authorList>
            <consortium name="EnsemblProtists"/>
        </authorList>
    </citation>
    <scope>IDENTIFICATION</scope>
</reference>
<comment type="subcellular location">
    <subcellularLocation>
        <location evidence="1">Membrane</location>
        <topology evidence="1">Multi-pass membrane protein</topology>
    </subcellularLocation>
</comment>
<dbReference type="GO" id="GO:0016020">
    <property type="term" value="C:membrane"/>
    <property type="evidence" value="ECO:0007669"/>
    <property type="project" value="UniProtKB-SubCell"/>
</dbReference>
<evidence type="ECO:0008006" key="10">
    <source>
        <dbReference type="Google" id="ProtNLM"/>
    </source>
</evidence>
<accession>A0A0D3JFH9</accession>
<dbReference type="GeneID" id="17267811"/>
<evidence type="ECO:0000313" key="9">
    <source>
        <dbReference type="Proteomes" id="UP000013827"/>
    </source>
</evidence>
<comment type="similarity">
    <text evidence="7">Belongs to the mitochondrial carrier (TC 2.A.29) family.</text>
</comment>
<dbReference type="HOGENOM" id="CLU_1108754_0_0_1"/>
<dbReference type="PaxDb" id="2903-EOD22264"/>
<evidence type="ECO:0000313" key="8">
    <source>
        <dbReference type="EnsemblProtists" id="EOD22264"/>
    </source>
</evidence>
<dbReference type="STRING" id="2903.R1EMZ8"/>
<keyword evidence="3 6" id="KW-0812">Transmembrane</keyword>
<dbReference type="EnsemblProtists" id="EOD22264">
    <property type="protein sequence ID" value="EOD22264"/>
    <property type="gene ID" value="EMIHUDRAFT_207448"/>
</dbReference>
<dbReference type="GO" id="GO:0055085">
    <property type="term" value="P:transmembrane transport"/>
    <property type="evidence" value="ECO:0007669"/>
    <property type="project" value="InterPro"/>
</dbReference>
<keyword evidence="4" id="KW-0677">Repeat</keyword>
<feature type="repeat" description="Solcar" evidence="6">
    <location>
        <begin position="115"/>
        <end position="196"/>
    </location>
</feature>
<dbReference type="PROSITE" id="PS50920">
    <property type="entry name" value="SOLCAR"/>
    <property type="match status" value="2"/>
</dbReference>
<evidence type="ECO:0000256" key="5">
    <source>
        <dbReference type="ARBA" id="ARBA00023136"/>
    </source>
</evidence>